<dbReference type="PANTHER" id="PTHR46890:SF48">
    <property type="entry name" value="RNA-DIRECTED DNA POLYMERASE"/>
    <property type="match status" value="1"/>
</dbReference>
<feature type="domain" description="Reverse transcriptase" evidence="1">
    <location>
        <begin position="607"/>
        <end position="726"/>
    </location>
</feature>
<evidence type="ECO:0000259" key="1">
    <source>
        <dbReference type="Pfam" id="PF00078"/>
    </source>
</evidence>
<feature type="domain" description="Zinc knuckle CX2CX4HX4C" evidence="2">
    <location>
        <begin position="170"/>
        <end position="216"/>
    </location>
</feature>
<dbReference type="Pfam" id="PF00078">
    <property type="entry name" value="RVT_1"/>
    <property type="match status" value="1"/>
</dbReference>
<evidence type="ECO:0008006" key="5">
    <source>
        <dbReference type="Google" id="ProtNLM"/>
    </source>
</evidence>
<accession>A0A6A2WDF2</accession>
<sequence length="820" mass="93027">MGQSGWMWKGPKRQPSSLGLLVLSWHRIPSLRLVLGVPYFSRGPPHLDGHRVYLLHNSDHTLISPYKPFVNIWVVQNIHQIQSSRPCTFSQPTSWFAFPPCANKHGLSHDALATPWQTFVLLVHIHDIPIDFMSSKVAKVMGDFIGYFLEYDSSSTSVGYRRVMRIRVRVDIRVALKRKKKLILSNGKHHFVRFEYDRPTFFCFLCGILGHGESYYPLHFTEGGQDLQLGLDASLRVPPSRAAPNHCRLLRGEGSDAPSFSPIFDAGFRGSDYNHPFSRTSIQGQSMHANNTAMRTNVKSKEKDLPINAIVDIGRKDDTSLQTQVPGQYQVPQTLDPQAPISWPATHNEALMLEHSGFGDDPNGEMSPLYVARFIPVYSNGCTWRFTSFYGAPELAIDKRLGIFCGTVPEKLKIVSYGFDRLFKTIKREKKFTVIDLQKRNDFLSNQRATDDIPGELLDTKISLNAELDKEELYWEQRARANWLKNGDRNTSFFHRFASKRRRKNRIQNLVTEDGVQHEDDAEIRNIAMDYFLLFFSSTGTADPLDILENMDRSRAVMRILHRESVGCFEVHESFEGVRVLRGEFPMSYINHTHIFRIPKLVLPRCIDEAQGAFVPGCLITDNVIAAYEILRSFQKHRVGKNDSFALKLDMSKASDRVKWSFLKDAMRKLGFSITWITKIMNCLSTVSYSVGINGVVSDRYLPSRGLRQGCPLSPYLFLLCGEGLSSLFGRALHLASPEGAQNLKTLLQLYANCSGQLMNFEKSHGYFSTNVPANKDKCAVRTQGWNTNNLSAEGKEGIEGFNHEILVAKVGFKERIVLE</sequence>
<reference evidence="3" key="1">
    <citation type="submission" date="2019-09" db="EMBL/GenBank/DDBJ databases">
        <title>Draft genome information of white flower Hibiscus syriacus.</title>
        <authorList>
            <person name="Kim Y.-M."/>
        </authorList>
    </citation>
    <scope>NUCLEOTIDE SEQUENCE [LARGE SCALE GENOMIC DNA]</scope>
    <source>
        <strain evidence="3">YM2019G1</strain>
    </source>
</reference>
<dbReference type="AlphaFoldDB" id="A0A6A2WDF2"/>
<dbReference type="InterPro" id="IPR052343">
    <property type="entry name" value="Retrotransposon-Effector_Assoc"/>
</dbReference>
<gene>
    <name evidence="3" type="ORF">F3Y22_tig00117034pilonHSYRG01176</name>
</gene>
<evidence type="ECO:0000259" key="2">
    <source>
        <dbReference type="Pfam" id="PF14392"/>
    </source>
</evidence>
<dbReference type="InterPro" id="IPR025836">
    <property type="entry name" value="Zn_knuckle_CX2CX4HX4C"/>
</dbReference>
<comment type="caution">
    <text evidence="3">The sequence shown here is derived from an EMBL/GenBank/DDBJ whole genome shotgun (WGS) entry which is preliminary data.</text>
</comment>
<name>A0A6A2WDF2_HIBSY</name>
<organism evidence="3 4">
    <name type="scientific">Hibiscus syriacus</name>
    <name type="common">Rose of Sharon</name>
    <dbReference type="NCBI Taxonomy" id="106335"/>
    <lineage>
        <taxon>Eukaryota</taxon>
        <taxon>Viridiplantae</taxon>
        <taxon>Streptophyta</taxon>
        <taxon>Embryophyta</taxon>
        <taxon>Tracheophyta</taxon>
        <taxon>Spermatophyta</taxon>
        <taxon>Magnoliopsida</taxon>
        <taxon>eudicotyledons</taxon>
        <taxon>Gunneridae</taxon>
        <taxon>Pentapetalae</taxon>
        <taxon>rosids</taxon>
        <taxon>malvids</taxon>
        <taxon>Malvales</taxon>
        <taxon>Malvaceae</taxon>
        <taxon>Malvoideae</taxon>
        <taxon>Hibiscus</taxon>
    </lineage>
</organism>
<protein>
    <recommendedName>
        <fullName evidence="5">Reverse transcriptase domain-containing protein</fullName>
    </recommendedName>
</protein>
<dbReference type="Proteomes" id="UP000436088">
    <property type="component" value="Unassembled WGS sequence"/>
</dbReference>
<dbReference type="Pfam" id="PF14392">
    <property type="entry name" value="zf-CCHC_4"/>
    <property type="match status" value="1"/>
</dbReference>
<dbReference type="PANTHER" id="PTHR46890">
    <property type="entry name" value="NON-LTR RETROLELEMENT REVERSE TRANSCRIPTASE-LIKE PROTEIN-RELATED"/>
    <property type="match status" value="1"/>
</dbReference>
<evidence type="ECO:0000313" key="4">
    <source>
        <dbReference type="Proteomes" id="UP000436088"/>
    </source>
</evidence>
<proteinExistence type="predicted"/>
<evidence type="ECO:0000313" key="3">
    <source>
        <dbReference type="EMBL" id="KAE8655191.1"/>
    </source>
</evidence>
<dbReference type="EMBL" id="VEPZ02001782">
    <property type="protein sequence ID" value="KAE8655191.1"/>
    <property type="molecule type" value="Genomic_DNA"/>
</dbReference>
<dbReference type="InterPro" id="IPR000477">
    <property type="entry name" value="RT_dom"/>
</dbReference>
<keyword evidence="4" id="KW-1185">Reference proteome</keyword>